<dbReference type="SUPFAM" id="SSF52283">
    <property type="entry name" value="Formate/glycerate dehydrogenase catalytic domain-like"/>
    <property type="match status" value="1"/>
</dbReference>
<evidence type="ECO:0000259" key="3">
    <source>
        <dbReference type="Pfam" id="PF02826"/>
    </source>
</evidence>
<dbReference type="InterPro" id="IPR006140">
    <property type="entry name" value="D-isomer_DH_NAD-bd"/>
</dbReference>
<dbReference type="PANTHER" id="PTHR42938">
    <property type="entry name" value="FORMATE DEHYDROGENASE 1"/>
    <property type="match status" value="1"/>
</dbReference>
<dbReference type="RefSeq" id="WP_199114587.1">
    <property type="nucleotide sequence ID" value="NZ_JAELVQ010000006.1"/>
</dbReference>
<comment type="caution">
    <text evidence="4">The sequence shown here is derived from an EMBL/GenBank/DDBJ whole genome shotgun (WGS) entry which is preliminary data.</text>
</comment>
<dbReference type="GO" id="GO:0016616">
    <property type="term" value="F:oxidoreductase activity, acting on the CH-OH group of donors, NAD or NADP as acceptor"/>
    <property type="evidence" value="ECO:0007669"/>
    <property type="project" value="InterPro"/>
</dbReference>
<evidence type="ECO:0000259" key="2">
    <source>
        <dbReference type="Pfam" id="PF00389"/>
    </source>
</evidence>
<dbReference type="GO" id="GO:0051287">
    <property type="term" value="F:NAD binding"/>
    <property type="evidence" value="ECO:0007669"/>
    <property type="project" value="InterPro"/>
</dbReference>
<dbReference type="SUPFAM" id="SSF51735">
    <property type="entry name" value="NAD(P)-binding Rossmann-fold domains"/>
    <property type="match status" value="1"/>
</dbReference>
<comment type="similarity">
    <text evidence="1">Belongs to the D-isomer specific 2-hydroxyacid dehydrogenase family.</text>
</comment>
<dbReference type="PANTHER" id="PTHR42938:SF9">
    <property type="entry name" value="FORMATE DEHYDROGENASE 1"/>
    <property type="match status" value="1"/>
</dbReference>
<keyword evidence="5" id="KW-1185">Reference proteome</keyword>
<evidence type="ECO:0008006" key="6">
    <source>
        <dbReference type="Google" id="ProtNLM"/>
    </source>
</evidence>
<dbReference type="Proteomes" id="UP000610931">
    <property type="component" value="Unassembled WGS sequence"/>
</dbReference>
<protein>
    <recommendedName>
        <fullName evidence="6">D-3-phosphoglycerate dehydrogenase</fullName>
    </recommendedName>
</protein>
<dbReference type="InterPro" id="IPR036291">
    <property type="entry name" value="NAD(P)-bd_dom_sf"/>
</dbReference>
<feature type="domain" description="D-isomer specific 2-hydroxyacid dehydrogenase catalytic" evidence="2">
    <location>
        <begin position="3"/>
        <end position="293"/>
    </location>
</feature>
<dbReference type="InterPro" id="IPR006139">
    <property type="entry name" value="D-isomer_2_OHA_DH_cat_dom"/>
</dbReference>
<evidence type="ECO:0000256" key="1">
    <source>
        <dbReference type="RuleBase" id="RU003719"/>
    </source>
</evidence>
<dbReference type="Gene3D" id="3.40.50.720">
    <property type="entry name" value="NAD(P)-binding Rossmann-like Domain"/>
    <property type="match status" value="2"/>
</dbReference>
<accession>A0A8J7JB41</accession>
<proteinExistence type="inferred from homology"/>
<feature type="domain" description="D-isomer specific 2-hydroxyacid dehydrogenase NAD-binding" evidence="3">
    <location>
        <begin position="107"/>
        <end position="277"/>
    </location>
</feature>
<dbReference type="Pfam" id="PF02826">
    <property type="entry name" value="2-Hacid_dh_C"/>
    <property type="match status" value="1"/>
</dbReference>
<gene>
    <name evidence="4" type="ORF">JF259_06945</name>
</gene>
<evidence type="ECO:0000313" key="4">
    <source>
        <dbReference type="EMBL" id="MBJ6367819.1"/>
    </source>
</evidence>
<organism evidence="4 5">
    <name type="scientific">Snuella sedimenti</name>
    <dbReference type="NCBI Taxonomy" id="2798802"/>
    <lineage>
        <taxon>Bacteria</taxon>
        <taxon>Pseudomonadati</taxon>
        <taxon>Bacteroidota</taxon>
        <taxon>Flavobacteriia</taxon>
        <taxon>Flavobacteriales</taxon>
        <taxon>Flavobacteriaceae</taxon>
        <taxon>Snuella</taxon>
    </lineage>
</organism>
<dbReference type="Pfam" id="PF00389">
    <property type="entry name" value="2-Hacid_dh"/>
    <property type="match status" value="1"/>
</dbReference>
<dbReference type="EMBL" id="JAELVQ010000006">
    <property type="protein sequence ID" value="MBJ6367819.1"/>
    <property type="molecule type" value="Genomic_DNA"/>
</dbReference>
<name>A0A8J7JB41_9FLAO</name>
<evidence type="ECO:0000313" key="5">
    <source>
        <dbReference type="Proteomes" id="UP000610931"/>
    </source>
</evidence>
<sequence length="309" mass="35074">MNILIIDPLSENTICRLKKIKSVKIDYFPNINETDILEKIGQASMLIMRTSHIFTEQWLEKAVQLQAVIIAGSGIENVPIDLLEANNIIFKNVKEASVTSVAEYAICLILMGLRNVYQGIKSIGEGNWEKNQLIGNEIRRKTIGLIGFGNIGKAIASLLCNFDVEIIYTNESGRVVGYDYECVELKELAKRSDIICIQVPLTNRTYQFINNDVFSNVKRDCVLINVSRYDVIAMDALIEKLKQGIFKHVYIDPIEKRHLKTISEFKNLPISFLPHLGANTYEAQERVGEELIKIMIDLETKFNFLCSLP</sequence>
<reference evidence="4" key="1">
    <citation type="submission" date="2020-12" db="EMBL/GenBank/DDBJ databases">
        <title>Snuella sp. nov., isolated from sediment in Incheon.</title>
        <authorList>
            <person name="Kim W."/>
        </authorList>
    </citation>
    <scope>NUCLEOTIDE SEQUENCE</scope>
    <source>
        <strain evidence="4">CAU 1569</strain>
    </source>
</reference>
<dbReference type="AlphaFoldDB" id="A0A8J7JB41"/>
<keyword evidence="1" id="KW-0560">Oxidoreductase</keyword>